<reference evidence="8" key="1">
    <citation type="submission" date="2017-10" db="EMBL/GenBank/DDBJ databases">
        <title>Chryseobacterium sp. B5 is a hydrocarbonoclastic and plant growth promoting bacterium.</title>
        <authorList>
            <person name="Thijs S."/>
            <person name="Gkorezis P."/>
            <person name="Van Hamme J."/>
        </authorList>
    </citation>
    <scope>NUCLEOTIDE SEQUENCE</scope>
    <source>
        <strain evidence="8">B5</strain>
    </source>
</reference>
<evidence type="ECO:0000259" key="7">
    <source>
        <dbReference type="Pfam" id="PF00482"/>
    </source>
</evidence>
<feature type="transmembrane region" description="Helical" evidence="6">
    <location>
        <begin position="262"/>
        <end position="281"/>
    </location>
</feature>
<evidence type="ECO:0000256" key="3">
    <source>
        <dbReference type="ARBA" id="ARBA00022692"/>
    </source>
</evidence>
<accession>A0A2G7T8E6</accession>
<feature type="transmembrane region" description="Helical" evidence="6">
    <location>
        <begin position="12"/>
        <end position="29"/>
    </location>
</feature>
<dbReference type="GO" id="GO:0005886">
    <property type="term" value="C:plasma membrane"/>
    <property type="evidence" value="ECO:0007669"/>
    <property type="project" value="UniProtKB-SubCell"/>
</dbReference>
<comment type="subcellular location">
    <subcellularLocation>
        <location evidence="1">Cell membrane</location>
        <topology evidence="1">Multi-pass membrane protein</topology>
    </subcellularLocation>
</comment>
<dbReference type="PANTHER" id="PTHR35007">
    <property type="entry name" value="INTEGRAL MEMBRANE PROTEIN-RELATED"/>
    <property type="match status" value="1"/>
</dbReference>
<keyword evidence="2" id="KW-1003">Cell membrane</keyword>
<feature type="transmembrane region" description="Helical" evidence="6">
    <location>
        <begin position="87"/>
        <end position="103"/>
    </location>
</feature>
<sequence>MSGLSPDTVLALITAVVALCVGLLTWLALDLGGSTLRRYRAGFTERAGFQAAEFFLFIDPRKLFLANLAVMSLGGVLVWLVSGSHLLAVPAFFALGLLPRLLYRHMRKRRLRKFEEQLPDALMMLSGGLRAGIGLSSAIAQLVAESRPPLSQEFSLMLREQRLGVSLEQALNHLSLRVPTQSTVLITSAMRIASETGGGLAETMERTASTVRSRLQMEAKIGSLTAQGKLQAWVVGALPLVLMLILDRMEPQAMSMLWHSRVGWGALAVIACFEAMGIYVIRKIVAIDV</sequence>
<feature type="domain" description="Type II secretion system protein GspF" evidence="7">
    <location>
        <begin position="122"/>
        <end position="246"/>
    </location>
</feature>
<dbReference type="Gene3D" id="1.20.81.30">
    <property type="entry name" value="Type II secretion system (T2SS), domain F"/>
    <property type="match status" value="1"/>
</dbReference>
<evidence type="ECO:0000256" key="1">
    <source>
        <dbReference type="ARBA" id="ARBA00004651"/>
    </source>
</evidence>
<gene>
    <name evidence="8" type="ORF">CTI11_08885</name>
</gene>
<name>A0A2G7T8E6_9FLAO</name>
<comment type="caution">
    <text evidence="8">The sequence shown here is derived from an EMBL/GenBank/DDBJ whole genome shotgun (WGS) entry which is preliminary data.</text>
</comment>
<keyword evidence="4 6" id="KW-1133">Transmembrane helix</keyword>
<dbReference type="Pfam" id="PF00482">
    <property type="entry name" value="T2SSF"/>
    <property type="match status" value="1"/>
</dbReference>
<dbReference type="InterPro" id="IPR018076">
    <property type="entry name" value="T2SS_GspF_dom"/>
</dbReference>
<evidence type="ECO:0000256" key="6">
    <source>
        <dbReference type="SAM" id="Phobius"/>
    </source>
</evidence>
<feature type="transmembrane region" description="Helical" evidence="6">
    <location>
        <begin position="63"/>
        <end position="81"/>
    </location>
</feature>
<dbReference type="InterPro" id="IPR042094">
    <property type="entry name" value="T2SS_GspF_sf"/>
</dbReference>
<organism evidence="8">
    <name type="scientific">Chryseobacterium sp. B5</name>
    <dbReference type="NCBI Taxonomy" id="2050562"/>
    <lineage>
        <taxon>Bacteria</taxon>
        <taxon>Pseudomonadati</taxon>
        <taxon>Bacteroidota</taxon>
        <taxon>Flavobacteriia</taxon>
        <taxon>Flavobacteriales</taxon>
        <taxon>Weeksellaceae</taxon>
        <taxon>Chryseobacterium group</taxon>
        <taxon>Chryseobacterium</taxon>
    </lineage>
</organism>
<dbReference type="PANTHER" id="PTHR35007:SF1">
    <property type="entry name" value="PILUS ASSEMBLY PROTEIN"/>
    <property type="match status" value="1"/>
</dbReference>
<evidence type="ECO:0000256" key="5">
    <source>
        <dbReference type="ARBA" id="ARBA00023136"/>
    </source>
</evidence>
<feature type="transmembrane region" description="Helical" evidence="6">
    <location>
        <begin position="230"/>
        <end position="246"/>
    </location>
</feature>
<evidence type="ECO:0000313" key="8">
    <source>
        <dbReference type="EMBL" id="PII36146.1"/>
    </source>
</evidence>
<dbReference type="EMBL" id="PEKC01000024">
    <property type="protein sequence ID" value="PII36146.1"/>
    <property type="molecule type" value="Genomic_DNA"/>
</dbReference>
<dbReference type="AlphaFoldDB" id="A0A2G7T8E6"/>
<proteinExistence type="predicted"/>
<keyword evidence="5 6" id="KW-0472">Membrane</keyword>
<evidence type="ECO:0000256" key="4">
    <source>
        <dbReference type="ARBA" id="ARBA00022989"/>
    </source>
</evidence>
<protein>
    <submittedName>
        <fullName evidence="8">Pilus assembly protein</fullName>
    </submittedName>
</protein>
<keyword evidence="3 6" id="KW-0812">Transmembrane</keyword>
<evidence type="ECO:0000256" key="2">
    <source>
        <dbReference type="ARBA" id="ARBA00022475"/>
    </source>
</evidence>